<dbReference type="GO" id="GO:0019563">
    <property type="term" value="P:glycerol catabolic process"/>
    <property type="evidence" value="ECO:0007669"/>
    <property type="project" value="TreeGrafter"/>
</dbReference>
<evidence type="ECO:0000256" key="7">
    <source>
        <dbReference type="ARBA" id="ARBA00022777"/>
    </source>
</evidence>
<dbReference type="PANTHER" id="PTHR28629:SF4">
    <property type="entry name" value="TRIOKINASE_FMN CYCLASE"/>
    <property type="match status" value="1"/>
</dbReference>
<dbReference type="STRING" id="10195.A0A3M7PYV0"/>
<gene>
    <name evidence="18" type="ORF">BpHYR1_023555</name>
</gene>
<dbReference type="InterPro" id="IPR036117">
    <property type="entry name" value="DhaL_dom_sf"/>
</dbReference>
<reference evidence="18 19" key="1">
    <citation type="journal article" date="2018" name="Sci. Rep.">
        <title>Genomic signatures of local adaptation to the degree of environmental predictability in rotifers.</title>
        <authorList>
            <person name="Franch-Gras L."/>
            <person name="Hahn C."/>
            <person name="Garcia-Roger E.M."/>
            <person name="Carmona M.J."/>
            <person name="Serra M."/>
            <person name="Gomez A."/>
        </authorList>
    </citation>
    <scope>NUCLEOTIDE SEQUENCE [LARGE SCALE GENOMIC DNA]</scope>
    <source>
        <strain evidence="18">HYR1</strain>
    </source>
</reference>
<comment type="caution">
    <text evidence="18">The sequence shown here is derived from an EMBL/GenBank/DDBJ whole genome shotgun (WGS) entry which is preliminary data.</text>
</comment>
<evidence type="ECO:0000256" key="14">
    <source>
        <dbReference type="ARBA" id="ARBA00048526"/>
    </source>
</evidence>
<evidence type="ECO:0000256" key="4">
    <source>
        <dbReference type="ARBA" id="ARBA00018932"/>
    </source>
</evidence>
<comment type="function">
    <text evidence="11">Catalyzes both the phosphorylation of dihydroxyacetone and of glyceraldehyde, and the splitting of ribonucleoside diphosphate-X compounds among which FAD is the best substrate. Represses IFIH1-mediated cellular antiviral response.</text>
</comment>
<evidence type="ECO:0000256" key="5">
    <source>
        <dbReference type="ARBA" id="ARBA00022679"/>
    </source>
</evidence>
<accession>A0A3M7PYV0</accession>
<dbReference type="AlphaFoldDB" id="A0A3M7PYV0"/>
<dbReference type="EMBL" id="REGN01008204">
    <property type="protein sequence ID" value="RNA04183.1"/>
    <property type="molecule type" value="Genomic_DNA"/>
</dbReference>
<comment type="catalytic activity">
    <reaction evidence="15">
        <text>dihydroxyacetone + ATP = dihydroxyacetone phosphate + ADP + H(+)</text>
        <dbReference type="Rhea" id="RHEA:15773"/>
        <dbReference type="ChEBI" id="CHEBI:15378"/>
        <dbReference type="ChEBI" id="CHEBI:16016"/>
        <dbReference type="ChEBI" id="CHEBI:30616"/>
        <dbReference type="ChEBI" id="CHEBI:57642"/>
        <dbReference type="ChEBI" id="CHEBI:456216"/>
        <dbReference type="EC" id="2.7.1.29"/>
    </reaction>
</comment>
<evidence type="ECO:0000256" key="8">
    <source>
        <dbReference type="ARBA" id="ARBA00022840"/>
    </source>
</evidence>
<comment type="subunit">
    <text evidence="12">Homodimer. Interacts with IFIH1 (via the CARD domains), the interaction is inhibited by viral infection.</text>
</comment>
<dbReference type="GO" id="GO:0050354">
    <property type="term" value="F:triokinase activity"/>
    <property type="evidence" value="ECO:0007669"/>
    <property type="project" value="UniProtKB-EC"/>
</dbReference>
<keyword evidence="18" id="KW-0456">Lyase</keyword>
<comment type="catalytic activity">
    <reaction evidence="14">
        <text>FAD = riboflavin cyclic-4',5'-phosphate + AMP + H(+)</text>
        <dbReference type="Rhea" id="RHEA:13729"/>
        <dbReference type="ChEBI" id="CHEBI:15378"/>
        <dbReference type="ChEBI" id="CHEBI:57692"/>
        <dbReference type="ChEBI" id="CHEBI:76202"/>
        <dbReference type="ChEBI" id="CHEBI:456215"/>
        <dbReference type="EC" id="4.6.1.15"/>
    </reaction>
</comment>
<dbReference type="InterPro" id="IPR004006">
    <property type="entry name" value="DhaK_dom"/>
</dbReference>
<keyword evidence="5 18" id="KW-0808">Transferase</keyword>
<evidence type="ECO:0000256" key="1">
    <source>
        <dbReference type="ARBA" id="ARBA00012107"/>
    </source>
</evidence>
<dbReference type="OrthoDB" id="1724672at2759"/>
<feature type="domain" description="DhaK" evidence="17">
    <location>
        <begin position="8"/>
        <end position="344"/>
    </location>
</feature>
<dbReference type="SUPFAM" id="SSF101473">
    <property type="entry name" value="DhaL-like"/>
    <property type="match status" value="1"/>
</dbReference>
<dbReference type="InterPro" id="IPR050861">
    <property type="entry name" value="Dihydroxyacetone_Kinase"/>
</dbReference>
<keyword evidence="8" id="KW-0067">ATP-binding</keyword>
<protein>
    <recommendedName>
        <fullName evidence="4">Triokinase/FMN cyclase</fullName>
        <ecNumber evidence="2">2.7.1.28</ecNumber>
        <ecNumber evidence="1">2.7.1.29</ecNumber>
        <ecNumber evidence="3">4.6.1.15</ecNumber>
    </recommendedName>
    <alternativeName>
        <fullName evidence="10">Bifunctional ATP-dependent dihydroxyacetone kinase/FAD-AMP lyase (cyclizing)</fullName>
    </alternativeName>
</protein>
<dbReference type="FunFam" id="3.40.50.10440:FF:000001">
    <property type="entry name" value="Dihydroxyacetone kinase, DhaK subunit"/>
    <property type="match status" value="1"/>
</dbReference>
<dbReference type="EC" id="2.7.1.28" evidence="2"/>
<sequence>MSKHLINKQENWARDSFRGFLYTNNENLIALEEYPNVIARKDFLTLAESSSRVALISGGGSGHEPAHLGFVGHGMLTAVVCGDLFASPSTSAILAAIRLVGRTNKAGVLMIVKNYTGDRLNFGLAAKRAQLEGINVDWVLVDDDIALIEEENQRDSSVGRRGLCGTVLIHKIAGALAEQRKSLKEIKEVLDFVLKGGHLRTIGVSLCGKAALPGEKNPVFDSQIEIGLGIHGEAGRRKVDLSNCKELVKSLFENYLLKSDHKEICLMVNNLGGLSNLELGVLTRDCADYLSEFKPDIKLRRIYSGTFMTSLNMNGFSVTMLNLENTHGQLIVDLLDARSEAPSWPRNRGADLATFELFKGTFGTSVKEENLKNSDNYLKFSSIDSSLAVLLETSLSKVCSGIIDLKDYLNTLDSVCGDGDCGNSLANISETICKHINEKKFNFDQPHQVLLELSEIFENGGGSLCILLSLFMSSATRAFAAKDLKVRNEQIFWIKRWNEALKMGIDAVQEYGRAKPGQRSIIDPLVVLNSFLEGYLKSYGTKQLDTKTLLKEIVDLVYESAQSTAKMQPRVGRASYVDPSLINSPDAGAFAISSIFTSIYKAYLMNE</sequence>
<feature type="domain" description="DhaL" evidence="16">
    <location>
        <begin position="389"/>
        <end position="601"/>
    </location>
</feature>
<evidence type="ECO:0000256" key="9">
    <source>
        <dbReference type="ARBA" id="ARBA00023285"/>
    </source>
</evidence>
<comment type="catalytic activity">
    <reaction evidence="13">
        <text>D-glyceraldehyde + ATP = D-glyceraldehyde 3-phosphate + ADP + H(+)</text>
        <dbReference type="Rhea" id="RHEA:13941"/>
        <dbReference type="ChEBI" id="CHEBI:15378"/>
        <dbReference type="ChEBI" id="CHEBI:17378"/>
        <dbReference type="ChEBI" id="CHEBI:30616"/>
        <dbReference type="ChEBI" id="CHEBI:59776"/>
        <dbReference type="ChEBI" id="CHEBI:456216"/>
        <dbReference type="EC" id="2.7.1.28"/>
    </reaction>
</comment>
<evidence type="ECO:0000313" key="19">
    <source>
        <dbReference type="Proteomes" id="UP000276133"/>
    </source>
</evidence>
<dbReference type="PROSITE" id="PS51481">
    <property type="entry name" value="DHAK"/>
    <property type="match status" value="1"/>
</dbReference>
<evidence type="ECO:0000256" key="10">
    <source>
        <dbReference type="ARBA" id="ARBA00032426"/>
    </source>
</evidence>
<dbReference type="Gene3D" id="3.30.1180.20">
    <property type="entry name" value="Dihydroxyacetone kinase, domain 2"/>
    <property type="match status" value="1"/>
</dbReference>
<keyword evidence="6" id="KW-0547">Nucleotide-binding</keyword>
<evidence type="ECO:0000259" key="17">
    <source>
        <dbReference type="PROSITE" id="PS51481"/>
    </source>
</evidence>
<keyword evidence="9" id="KW-0170">Cobalt</keyword>
<evidence type="ECO:0000256" key="13">
    <source>
        <dbReference type="ARBA" id="ARBA00047974"/>
    </source>
</evidence>
<dbReference type="Proteomes" id="UP000276133">
    <property type="component" value="Unassembled WGS sequence"/>
</dbReference>
<dbReference type="PROSITE" id="PS51480">
    <property type="entry name" value="DHAL"/>
    <property type="match status" value="1"/>
</dbReference>
<evidence type="ECO:0000259" key="16">
    <source>
        <dbReference type="PROSITE" id="PS51480"/>
    </source>
</evidence>
<dbReference type="GO" id="GO:0034012">
    <property type="term" value="F:FAD-AMP lyase (cyclizing) activity"/>
    <property type="evidence" value="ECO:0007669"/>
    <property type="project" value="UniProtKB-EC"/>
</dbReference>
<dbReference type="Gene3D" id="3.40.50.10440">
    <property type="entry name" value="Dihydroxyacetone kinase, domain 1"/>
    <property type="match status" value="1"/>
</dbReference>
<dbReference type="Pfam" id="PF02733">
    <property type="entry name" value="Dak1"/>
    <property type="match status" value="1"/>
</dbReference>
<organism evidence="18 19">
    <name type="scientific">Brachionus plicatilis</name>
    <name type="common">Marine rotifer</name>
    <name type="synonym">Brachionus muelleri</name>
    <dbReference type="NCBI Taxonomy" id="10195"/>
    <lineage>
        <taxon>Eukaryota</taxon>
        <taxon>Metazoa</taxon>
        <taxon>Spiralia</taxon>
        <taxon>Gnathifera</taxon>
        <taxon>Rotifera</taxon>
        <taxon>Eurotatoria</taxon>
        <taxon>Monogononta</taxon>
        <taxon>Pseudotrocha</taxon>
        <taxon>Ploima</taxon>
        <taxon>Brachionidae</taxon>
        <taxon>Brachionus</taxon>
    </lineage>
</organism>
<dbReference type="Gene3D" id="1.25.40.340">
    <property type="match status" value="1"/>
</dbReference>
<evidence type="ECO:0000313" key="18">
    <source>
        <dbReference type="EMBL" id="RNA04183.1"/>
    </source>
</evidence>
<evidence type="ECO:0000256" key="15">
    <source>
        <dbReference type="ARBA" id="ARBA00048898"/>
    </source>
</evidence>
<evidence type="ECO:0000256" key="12">
    <source>
        <dbReference type="ARBA" id="ARBA00046681"/>
    </source>
</evidence>
<evidence type="ECO:0000256" key="2">
    <source>
        <dbReference type="ARBA" id="ARBA00012110"/>
    </source>
</evidence>
<evidence type="ECO:0000256" key="3">
    <source>
        <dbReference type="ARBA" id="ARBA00012578"/>
    </source>
</evidence>
<name>A0A3M7PYV0_BRAPC</name>
<dbReference type="SMART" id="SM01120">
    <property type="entry name" value="Dak2"/>
    <property type="match status" value="1"/>
</dbReference>
<evidence type="ECO:0000256" key="11">
    <source>
        <dbReference type="ARBA" id="ARBA00045490"/>
    </source>
</evidence>
<evidence type="ECO:0000256" key="6">
    <source>
        <dbReference type="ARBA" id="ARBA00022741"/>
    </source>
</evidence>
<dbReference type="InterPro" id="IPR004007">
    <property type="entry name" value="DhaL_dom"/>
</dbReference>
<dbReference type="GO" id="GO:0005524">
    <property type="term" value="F:ATP binding"/>
    <property type="evidence" value="ECO:0007669"/>
    <property type="project" value="UniProtKB-KW"/>
</dbReference>
<dbReference type="EC" id="4.6.1.15" evidence="3"/>
<dbReference type="EC" id="2.7.1.29" evidence="1"/>
<keyword evidence="7 18" id="KW-0418">Kinase</keyword>
<dbReference type="GO" id="GO:0005829">
    <property type="term" value="C:cytosol"/>
    <property type="evidence" value="ECO:0007669"/>
    <property type="project" value="TreeGrafter"/>
</dbReference>
<keyword evidence="19" id="KW-1185">Reference proteome</keyword>
<dbReference type="SUPFAM" id="SSF82549">
    <property type="entry name" value="DAK1/DegV-like"/>
    <property type="match status" value="1"/>
</dbReference>
<dbReference type="GO" id="GO:0004371">
    <property type="term" value="F:glycerone kinase activity"/>
    <property type="evidence" value="ECO:0007669"/>
    <property type="project" value="UniProtKB-EC"/>
</dbReference>
<proteinExistence type="predicted"/>
<dbReference type="Pfam" id="PF02734">
    <property type="entry name" value="Dak2"/>
    <property type="match status" value="1"/>
</dbReference>
<dbReference type="PANTHER" id="PTHR28629">
    <property type="entry name" value="TRIOKINASE/FMN CYCLASE"/>
    <property type="match status" value="1"/>
</dbReference>